<organism evidence="1 2">
    <name type="scientific">Chondrus crispus</name>
    <name type="common">Carrageen Irish moss</name>
    <name type="synonym">Polymorpha crispa</name>
    <dbReference type="NCBI Taxonomy" id="2769"/>
    <lineage>
        <taxon>Eukaryota</taxon>
        <taxon>Rhodophyta</taxon>
        <taxon>Florideophyceae</taxon>
        <taxon>Rhodymeniophycidae</taxon>
        <taxon>Gigartinales</taxon>
        <taxon>Gigartinaceae</taxon>
        <taxon>Chondrus</taxon>
    </lineage>
</organism>
<evidence type="ECO:0000313" key="2">
    <source>
        <dbReference type="Proteomes" id="UP000012073"/>
    </source>
</evidence>
<dbReference type="Proteomes" id="UP000012073">
    <property type="component" value="Unassembled WGS sequence"/>
</dbReference>
<dbReference type="GeneID" id="17324105"/>
<keyword evidence="2" id="KW-1185">Reference proteome</keyword>
<sequence>MHDMHGKRSCKPYMLSKVRRNGKPHCRDRFMVRLHLQADPLAKGRKRFTLPLQINQHHVLRERKRIYPT</sequence>
<dbReference type="RefSeq" id="XP_005716392.1">
    <property type="nucleotide sequence ID" value="XM_005716335.1"/>
</dbReference>
<dbReference type="KEGG" id="ccp:CHC_T00004885001"/>
<accession>R7QFP6</accession>
<evidence type="ECO:0000313" key="1">
    <source>
        <dbReference type="EMBL" id="CDF36573.1"/>
    </source>
</evidence>
<proteinExistence type="predicted"/>
<reference evidence="2" key="1">
    <citation type="journal article" date="2013" name="Proc. Natl. Acad. Sci. U.S.A.">
        <title>Genome structure and metabolic features in the red seaweed Chondrus crispus shed light on evolution of the Archaeplastida.</title>
        <authorList>
            <person name="Collen J."/>
            <person name="Porcel B."/>
            <person name="Carre W."/>
            <person name="Ball S.G."/>
            <person name="Chaparro C."/>
            <person name="Tonon T."/>
            <person name="Barbeyron T."/>
            <person name="Michel G."/>
            <person name="Noel B."/>
            <person name="Valentin K."/>
            <person name="Elias M."/>
            <person name="Artiguenave F."/>
            <person name="Arun A."/>
            <person name="Aury J.M."/>
            <person name="Barbosa-Neto J.F."/>
            <person name="Bothwell J.H."/>
            <person name="Bouget F.Y."/>
            <person name="Brillet L."/>
            <person name="Cabello-Hurtado F."/>
            <person name="Capella-Gutierrez S."/>
            <person name="Charrier B."/>
            <person name="Cladiere L."/>
            <person name="Cock J.M."/>
            <person name="Coelho S.M."/>
            <person name="Colleoni C."/>
            <person name="Czjzek M."/>
            <person name="Da Silva C."/>
            <person name="Delage L."/>
            <person name="Denoeud F."/>
            <person name="Deschamps P."/>
            <person name="Dittami S.M."/>
            <person name="Gabaldon T."/>
            <person name="Gachon C.M."/>
            <person name="Groisillier A."/>
            <person name="Herve C."/>
            <person name="Jabbari K."/>
            <person name="Katinka M."/>
            <person name="Kloareg B."/>
            <person name="Kowalczyk N."/>
            <person name="Labadie K."/>
            <person name="Leblanc C."/>
            <person name="Lopez P.J."/>
            <person name="McLachlan D.H."/>
            <person name="Meslet-Cladiere L."/>
            <person name="Moustafa A."/>
            <person name="Nehr Z."/>
            <person name="Nyvall Collen P."/>
            <person name="Panaud O."/>
            <person name="Partensky F."/>
            <person name="Poulain J."/>
            <person name="Rensing S.A."/>
            <person name="Rousvoal S."/>
            <person name="Samson G."/>
            <person name="Symeonidi A."/>
            <person name="Weissenbach J."/>
            <person name="Zambounis A."/>
            <person name="Wincker P."/>
            <person name="Boyen C."/>
        </authorList>
    </citation>
    <scope>NUCLEOTIDE SEQUENCE [LARGE SCALE GENOMIC DNA]</scope>
    <source>
        <strain evidence="2">cv. Stackhouse</strain>
    </source>
</reference>
<protein>
    <submittedName>
        <fullName evidence="1">Uncharacterized protein</fullName>
    </submittedName>
</protein>
<dbReference type="AlphaFoldDB" id="R7QFP6"/>
<name>R7QFP6_CHOCR</name>
<dbReference type="EMBL" id="HG001789">
    <property type="protein sequence ID" value="CDF36573.1"/>
    <property type="molecule type" value="Genomic_DNA"/>
</dbReference>
<dbReference type="Gramene" id="CDF36573">
    <property type="protein sequence ID" value="CDF36573"/>
    <property type="gene ID" value="CHC_T00004885001"/>
</dbReference>
<gene>
    <name evidence="1" type="ORF">CHC_T00004885001</name>
</gene>